<dbReference type="GeneID" id="87630366"/>
<dbReference type="RefSeq" id="WP_176143235.1">
    <property type="nucleotide sequence ID" value="NZ_CP054926.1"/>
</dbReference>
<name>A0A7H8MI21_STRMI</name>
<dbReference type="InterPro" id="IPR034660">
    <property type="entry name" value="DinB/YfiT-like"/>
</dbReference>
<reference evidence="1 2" key="1">
    <citation type="submission" date="2020-06" db="EMBL/GenBank/DDBJ databases">
        <title>Genome mining for natural products.</title>
        <authorList>
            <person name="Zhang B."/>
            <person name="Shi J."/>
            <person name="Ge H."/>
        </authorList>
    </citation>
    <scope>NUCLEOTIDE SEQUENCE [LARGE SCALE GENOMIC DNA]</scope>
    <source>
        <strain evidence="1 2">NA06532</strain>
    </source>
</reference>
<dbReference type="Proteomes" id="UP000509345">
    <property type="component" value="Chromosome"/>
</dbReference>
<protein>
    <submittedName>
        <fullName evidence="1">DinB family protein</fullName>
    </submittedName>
</protein>
<proteinExistence type="predicted"/>
<evidence type="ECO:0000313" key="2">
    <source>
        <dbReference type="Proteomes" id="UP000509345"/>
    </source>
</evidence>
<dbReference type="AlphaFoldDB" id="A0A7H8MI21"/>
<dbReference type="SUPFAM" id="SSF109854">
    <property type="entry name" value="DinB/YfiT-like putative metalloenzymes"/>
    <property type="match status" value="1"/>
</dbReference>
<gene>
    <name evidence="1" type="ORF">HUT09_04055</name>
</gene>
<accession>A0A7H8MI21</accession>
<evidence type="ECO:0000313" key="1">
    <source>
        <dbReference type="EMBL" id="QKW41793.1"/>
    </source>
</evidence>
<dbReference type="Pfam" id="PF04978">
    <property type="entry name" value="MST"/>
    <property type="match status" value="1"/>
</dbReference>
<dbReference type="Gene3D" id="1.20.120.450">
    <property type="entry name" value="dinb family like domain"/>
    <property type="match status" value="1"/>
</dbReference>
<sequence>MAAMTAAERSEPAIDAAERPMLEGWLDYHRETLAMKCAGLTDAQLREASVPPSAFSLLGLVQHLAEVERFWFREILAGEELPDLYSTEEDPDGDFTVVESATWAGTESVWRAEIAAARRNAAAYGLDDLSRGVGSAGKPFNLRWIYTHMIEEYARHNGHADLVRERVDGATGD</sequence>
<organism evidence="1 2">
    <name type="scientific">Streptomyces microflavus</name>
    <name type="common">Streptomyces lipmanii</name>
    <dbReference type="NCBI Taxonomy" id="1919"/>
    <lineage>
        <taxon>Bacteria</taxon>
        <taxon>Bacillati</taxon>
        <taxon>Actinomycetota</taxon>
        <taxon>Actinomycetes</taxon>
        <taxon>Kitasatosporales</taxon>
        <taxon>Streptomycetaceae</taxon>
        <taxon>Streptomyces</taxon>
    </lineage>
</organism>
<dbReference type="InterPro" id="IPR007061">
    <property type="entry name" value="MST-like"/>
</dbReference>
<dbReference type="EMBL" id="CP054926">
    <property type="protein sequence ID" value="QKW41793.1"/>
    <property type="molecule type" value="Genomic_DNA"/>
</dbReference>